<gene>
    <name evidence="2" type="ORF">F9L07_06315</name>
</gene>
<evidence type="ECO:0000313" key="3">
    <source>
        <dbReference type="Proteomes" id="UP000449906"/>
    </source>
</evidence>
<evidence type="ECO:0000313" key="2">
    <source>
        <dbReference type="EMBL" id="KAB2811496.1"/>
    </source>
</evidence>
<protein>
    <submittedName>
        <fullName evidence="2">Uncharacterized protein</fullName>
    </submittedName>
</protein>
<accession>A0A7J5DZN9</accession>
<name>A0A7J5DZN9_NOCSI</name>
<evidence type="ECO:0000256" key="1">
    <source>
        <dbReference type="SAM" id="MobiDB-lite"/>
    </source>
</evidence>
<comment type="caution">
    <text evidence="2">The sequence shown here is derived from an EMBL/GenBank/DDBJ whole genome shotgun (WGS) entry which is preliminary data.</text>
</comment>
<dbReference type="AlphaFoldDB" id="A0A7J5DZN9"/>
<dbReference type="EMBL" id="WBVM01000001">
    <property type="protein sequence ID" value="KAB2811496.1"/>
    <property type="molecule type" value="Genomic_DNA"/>
</dbReference>
<reference evidence="2 3" key="1">
    <citation type="submission" date="2019-09" db="EMBL/GenBank/DDBJ databases">
        <title>Pimelobacter sp. isolated from Paulinella.</title>
        <authorList>
            <person name="Jeong S.E."/>
        </authorList>
    </citation>
    <scope>NUCLEOTIDE SEQUENCE [LARGE SCALE GENOMIC DNA]</scope>
    <source>
        <strain evidence="2 3">Pch-N</strain>
    </source>
</reference>
<feature type="region of interest" description="Disordered" evidence="1">
    <location>
        <begin position="239"/>
        <end position="258"/>
    </location>
</feature>
<organism evidence="2 3">
    <name type="scientific">Nocardioides simplex</name>
    <name type="common">Arthrobacter simplex</name>
    <dbReference type="NCBI Taxonomy" id="2045"/>
    <lineage>
        <taxon>Bacteria</taxon>
        <taxon>Bacillati</taxon>
        <taxon>Actinomycetota</taxon>
        <taxon>Actinomycetes</taxon>
        <taxon>Propionibacteriales</taxon>
        <taxon>Nocardioidaceae</taxon>
        <taxon>Pimelobacter</taxon>
    </lineage>
</organism>
<dbReference type="Proteomes" id="UP000449906">
    <property type="component" value="Unassembled WGS sequence"/>
</dbReference>
<sequence>MRATLTSTLRAVSALPASARLSWWGTAWLRGRVGPDDLLDALLGDDVAHVVTGTTEPAPLLLELAAARNDGATAVAAVFPAPGDPAGLRGPRELNHAAIEAGEVALLLGAGTGLVPRQVGRAVEWTMLPAERRPPPDLGEADRGLRAALLAAANRLAELEVARWRPEVADELHDLRAGVPLTAPPGTPARCIDLAGRALHLEHVAALALEDDGGAVSASEAAARRDALEPLERAARHALSAACAPDGWPPADDEHRQR</sequence>
<proteinExistence type="predicted"/>